<dbReference type="InterPro" id="IPR036179">
    <property type="entry name" value="Ig-like_dom_sf"/>
</dbReference>
<evidence type="ECO:0000256" key="1">
    <source>
        <dbReference type="SAM" id="MobiDB-lite"/>
    </source>
</evidence>
<comment type="caution">
    <text evidence="3">The sequence shown here is derived from an EMBL/GenBank/DDBJ whole genome shotgun (WGS) entry which is preliminary data.</text>
</comment>
<sequence length="732" mass="75756">MTEIILESENGYAWSVVPPGQQPTKPQVITMSSSHGFGWSAEKGAGGGGPIPIAPPELVHGNIVLVGSEINAIPGQWSAGVTVEREYVRRANGTGPWLPTGVTSGHYNATTVADVVTLREIGTDAEGRKTTIYAQPFATVYSEPAVITEATLTGTPLPGEAYTSSAATFSGYPTPEVSHFVQRQLGTTGAIETVAATGVFVAGYRYRPATRGFSFAGEVWSYGTGWTAVVADPAVAPTVSLSRSPSGAITEGDTVTLTATATGTPTPTPVWEITRNGAPVTADGGTWHRELDDIDDGDYVVTVTVTNSAGSASDSMSFTADAASTDVAPYVITNPAMPSLTAGLAVTVPAATFGGTPAPTATHKIQRRLPPSGTPEDVSAGLAFTPAANYQYRRSSSASNGVGSPAVAESAWSDTVPQVDWAFSEANGVLTIPVHPGQPNTPSVTDITPTSARIVPGTAPTPAVTRMLMVPKSDFNTSQPELTAFGNALSFAGNSTSDHLPGTPYVFWRESYQADFDTLAAVEFVDTFTTNLNSDLTGHVADSGQTWSAPLSSTSFKITSAGRLRGTTSSGALNLQKCGYELPMAGGYVEAKASAVGTGSGTAAQRRIGGLGYAPFIIDADNFLQLVFLVASAGGSSDAIQVIERISGENLTRINYSVPGMGDTKGSHTARVYVNRTTKALRLLVDGVEVGTGIYTGSYPAGTKTGVRWAGQGDYPSDNSGMQFTELSAGGL</sequence>
<keyword evidence="5" id="KW-1185">Reference proteome</keyword>
<dbReference type="EMBL" id="NIPX01000039">
    <property type="protein sequence ID" value="OWJ81401.1"/>
    <property type="molecule type" value="Genomic_DNA"/>
</dbReference>
<organism evidence="3 4">
    <name type="scientific">Haematobacter missouriensis</name>
    <dbReference type="NCBI Taxonomy" id="366616"/>
    <lineage>
        <taxon>Bacteria</taxon>
        <taxon>Pseudomonadati</taxon>
        <taxon>Pseudomonadota</taxon>
        <taxon>Alphaproteobacteria</taxon>
        <taxon>Rhodobacterales</taxon>
        <taxon>Paracoccaceae</taxon>
        <taxon>Haematobacter</taxon>
    </lineage>
</organism>
<proteinExistence type="predicted"/>
<evidence type="ECO:0000313" key="2">
    <source>
        <dbReference type="EMBL" id="OWJ74295.1"/>
    </source>
</evidence>
<accession>A0A212AIS0</accession>
<evidence type="ECO:0000313" key="3">
    <source>
        <dbReference type="EMBL" id="OWJ81401.1"/>
    </source>
</evidence>
<dbReference type="EMBL" id="NIPV01000073">
    <property type="protein sequence ID" value="OWJ74295.1"/>
    <property type="molecule type" value="Genomic_DNA"/>
</dbReference>
<dbReference type="SUPFAM" id="SSF48726">
    <property type="entry name" value="Immunoglobulin"/>
    <property type="match status" value="1"/>
</dbReference>
<gene>
    <name evidence="3" type="ORF">CDV52_18300</name>
    <name evidence="2" type="ORF">CDV53_13905</name>
</gene>
<dbReference type="Proteomes" id="UP000214673">
    <property type="component" value="Unassembled WGS sequence"/>
</dbReference>
<dbReference type="Proteomes" id="UP000196640">
    <property type="component" value="Unassembled WGS sequence"/>
</dbReference>
<dbReference type="Gene3D" id="2.60.40.10">
    <property type="entry name" value="Immunoglobulins"/>
    <property type="match status" value="1"/>
</dbReference>
<dbReference type="AlphaFoldDB" id="A0A212AIS0"/>
<name>A0A212AIS0_9RHOB</name>
<protein>
    <recommendedName>
        <fullName evidence="6">Ig-like domain-containing protein</fullName>
    </recommendedName>
</protein>
<dbReference type="InterPro" id="IPR013783">
    <property type="entry name" value="Ig-like_fold"/>
</dbReference>
<evidence type="ECO:0000313" key="4">
    <source>
        <dbReference type="Proteomes" id="UP000196640"/>
    </source>
</evidence>
<dbReference type="RefSeq" id="WP_035747548.1">
    <property type="nucleotide sequence ID" value="NZ_JFGS01000077.1"/>
</dbReference>
<evidence type="ECO:0008006" key="6">
    <source>
        <dbReference type="Google" id="ProtNLM"/>
    </source>
</evidence>
<feature type="region of interest" description="Disordered" evidence="1">
    <location>
        <begin position="357"/>
        <end position="376"/>
    </location>
</feature>
<reference evidence="4 5" key="1">
    <citation type="submission" date="2016-11" db="EMBL/GenBank/DDBJ databases">
        <title>Comparison of Traditional DNA-DNA Hybridization with In Silico Genomic Analysis.</title>
        <authorList>
            <person name="Nicholson A.C."/>
            <person name="Sammons S."/>
            <person name="Humrighouse B.W."/>
            <person name="Graziano J."/>
            <person name="Lasker B."/>
            <person name="Whitney A.M."/>
            <person name="Mcquiston J.R."/>
        </authorList>
    </citation>
    <scope>NUCLEOTIDE SEQUENCE [LARGE SCALE GENOMIC DNA]</scope>
    <source>
        <strain evidence="2 5">H1892</strain>
        <strain evidence="3 4">H2381</strain>
    </source>
</reference>
<dbReference type="OrthoDB" id="7875441at2"/>
<evidence type="ECO:0000313" key="5">
    <source>
        <dbReference type="Proteomes" id="UP000214673"/>
    </source>
</evidence>